<evidence type="ECO:0000256" key="1">
    <source>
        <dbReference type="SAM" id="MobiDB-lite"/>
    </source>
</evidence>
<reference evidence="3" key="1">
    <citation type="journal article" date="2011" name="Proc. Natl. Acad. Sci. U.S.A.">
        <title>Obligate biotrophy features unraveled by the genomic analysis of rust fungi.</title>
        <authorList>
            <person name="Duplessis S."/>
            <person name="Cuomo C.A."/>
            <person name="Lin Y.-C."/>
            <person name="Aerts A."/>
            <person name="Tisserant E."/>
            <person name="Veneault-Fourrey C."/>
            <person name="Joly D.L."/>
            <person name="Hacquard S."/>
            <person name="Amselem J."/>
            <person name="Cantarel B.L."/>
            <person name="Chiu R."/>
            <person name="Coutinho P.M."/>
            <person name="Feau N."/>
            <person name="Field M."/>
            <person name="Frey P."/>
            <person name="Gelhaye E."/>
            <person name="Goldberg J."/>
            <person name="Grabherr M.G."/>
            <person name="Kodira C.D."/>
            <person name="Kohler A."/>
            <person name="Kuees U."/>
            <person name="Lindquist E.A."/>
            <person name="Lucas S.M."/>
            <person name="Mago R."/>
            <person name="Mauceli E."/>
            <person name="Morin E."/>
            <person name="Murat C."/>
            <person name="Pangilinan J.L."/>
            <person name="Park R."/>
            <person name="Pearson M."/>
            <person name="Quesneville H."/>
            <person name="Rouhier N."/>
            <person name="Sakthikumar S."/>
            <person name="Salamov A.A."/>
            <person name="Schmutz J."/>
            <person name="Selles B."/>
            <person name="Shapiro H."/>
            <person name="Tanguay P."/>
            <person name="Tuskan G.A."/>
            <person name="Henrissat B."/>
            <person name="Van de Peer Y."/>
            <person name="Rouze P."/>
            <person name="Ellis J.G."/>
            <person name="Dodds P.N."/>
            <person name="Schein J.E."/>
            <person name="Zhong S."/>
            <person name="Hamelin R.C."/>
            <person name="Grigoriev I.V."/>
            <person name="Szabo L.J."/>
            <person name="Martin F."/>
        </authorList>
    </citation>
    <scope>NUCLEOTIDE SEQUENCE [LARGE SCALE GENOMIC DNA]</scope>
    <source>
        <strain evidence="3">98AG31 / pathotype 3-4-7</strain>
    </source>
</reference>
<dbReference type="KEGG" id="mlr:MELLADRAFT_69994"/>
<dbReference type="Proteomes" id="UP000001072">
    <property type="component" value="Unassembled WGS sequence"/>
</dbReference>
<evidence type="ECO:0000313" key="2">
    <source>
        <dbReference type="EMBL" id="EGF97442.1"/>
    </source>
</evidence>
<feature type="region of interest" description="Disordered" evidence="1">
    <location>
        <begin position="1"/>
        <end position="110"/>
    </location>
</feature>
<dbReference type="VEuPathDB" id="FungiDB:MELLADRAFT_69994"/>
<protein>
    <submittedName>
        <fullName evidence="2">Uncharacterized protein</fullName>
    </submittedName>
</protein>
<dbReference type="GeneID" id="18931389"/>
<feature type="compositionally biased region" description="Polar residues" evidence="1">
    <location>
        <begin position="52"/>
        <end position="73"/>
    </location>
</feature>
<dbReference type="RefSeq" id="XP_007419289.1">
    <property type="nucleotide sequence ID" value="XM_007419227.1"/>
</dbReference>
<gene>
    <name evidence="2" type="ORF">MELLADRAFT_69994</name>
</gene>
<dbReference type="HOGENOM" id="CLU_711894_0_0_1"/>
<name>F4SD36_MELLP</name>
<feature type="compositionally biased region" description="Basic residues" evidence="1">
    <location>
        <begin position="11"/>
        <end position="25"/>
    </location>
</feature>
<feature type="compositionally biased region" description="Basic and acidic residues" evidence="1">
    <location>
        <begin position="361"/>
        <end position="375"/>
    </location>
</feature>
<sequence length="388" mass="43791">MSSTEADTNQQRKKNTSKAQSRKPSKSTERGATNEETENTNETVTSKLLDPKSTNTESSQGTTINKDSSAANESENDLTKEAELTNTTESLKNTSLALPNSEVTPSSTESTIITKKHLPKNYIIPKITVKKTINLGSDDSEEDEDKMASSFECTDLIANKPSLGPDWYQSVKKALLNGDSKAVLDLVKEDDDILQEKPNLKPSGSFVKKLDDQHCWLTAFRYDMAVRQIVVGHHVDGCPQDPSLPRPEQVEIAKNQTETLRDGFEMRHGIPYAKGQKWEKKSPITGKWYVGEQSHDNPNADEDVEEDNNSKGKKRANKWRNKENHHDYNAREDIRENHDHFKRNRGNRGNSYWGRRSRSPYQKEDQDFSSNDKGKGQGHVTAGNRDKE</sequence>
<dbReference type="AlphaFoldDB" id="F4SD36"/>
<accession>F4SD36</accession>
<dbReference type="EMBL" id="GL883234">
    <property type="protein sequence ID" value="EGF97442.1"/>
    <property type="molecule type" value="Genomic_DNA"/>
</dbReference>
<evidence type="ECO:0000313" key="3">
    <source>
        <dbReference type="Proteomes" id="UP000001072"/>
    </source>
</evidence>
<organism evidence="3">
    <name type="scientific">Melampsora larici-populina (strain 98AG31 / pathotype 3-4-7)</name>
    <name type="common">Poplar leaf rust fungus</name>
    <dbReference type="NCBI Taxonomy" id="747676"/>
    <lineage>
        <taxon>Eukaryota</taxon>
        <taxon>Fungi</taxon>
        <taxon>Dikarya</taxon>
        <taxon>Basidiomycota</taxon>
        <taxon>Pucciniomycotina</taxon>
        <taxon>Pucciniomycetes</taxon>
        <taxon>Pucciniales</taxon>
        <taxon>Melampsoraceae</taxon>
        <taxon>Melampsora</taxon>
    </lineage>
</organism>
<keyword evidence="3" id="KW-1185">Reference proteome</keyword>
<dbReference type="InParanoid" id="F4SD36"/>
<proteinExistence type="predicted"/>
<feature type="region of interest" description="Disordered" evidence="1">
    <location>
        <begin position="289"/>
        <end position="388"/>
    </location>
</feature>
<feature type="compositionally biased region" description="Polar residues" evidence="1">
    <location>
        <begin position="84"/>
        <end position="110"/>
    </location>
</feature>
<feature type="compositionally biased region" description="Basic and acidic residues" evidence="1">
    <location>
        <begin position="320"/>
        <end position="339"/>
    </location>
</feature>